<organism evidence="2 3">
    <name type="scientific">Cucumis melo var. makuwa</name>
    <name type="common">Oriental melon</name>
    <dbReference type="NCBI Taxonomy" id="1194695"/>
    <lineage>
        <taxon>Eukaryota</taxon>
        <taxon>Viridiplantae</taxon>
        <taxon>Streptophyta</taxon>
        <taxon>Embryophyta</taxon>
        <taxon>Tracheophyta</taxon>
        <taxon>Spermatophyta</taxon>
        <taxon>Magnoliopsida</taxon>
        <taxon>eudicotyledons</taxon>
        <taxon>Gunneridae</taxon>
        <taxon>Pentapetalae</taxon>
        <taxon>rosids</taxon>
        <taxon>fabids</taxon>
        <taxon>Cucurbitales</taxon>
        <taxon>Cucurbitaceae</taxon>
        <taxon>Benincaseae</taxon>
        <taxon>Cucumis</taxon>
    </lineage>
</organism>
<dbReference type="PANTHER" id="PTHR11439:SF467">
    <property type="entry name" value="INTEGRASE CATALYTIC DOMAIN-CONTAINING PROTEIN"/>
    <property type="match status" value="1"/>
</dbReference>
<feature type="domain" description="Reverse transcriptase Ty1/copia-type" evidence="1">
    <location>
        <begin position="57"/>
        <end position="176"/>
    </location>
</feature>
<evidence type="ECO:0000259" key="1">
    <source>
        <dbReference type="Pfam" id="PF07727"/>
    </source>
</evidence>
<gene>
    <name evidence="2" type="ORF">E6C27_scaffold418G00270</name>
</gene>
<dbReference type="AlphaFoldDB" id="A0A5A7VNN0"/>
<name>A0A5A7VNN0_CUCMM</name>
<dbReference type="InterPro" id="IPR043502">
    <property type="entry name" value="DNA/RNA_pol_sf"/>
</dbReference>
<dbReference type="EMBL" id="SSTE01000601">
    <property type="protein sequence ID" value="KAA0067221.1"/>
    <property type="molecule type" value="Genomic_DNA"/>
</dbReference>
<comment type="caution">
    <text evidence="2">The sequence shown here is derived from an EMBL/GenBank/DDBJ whole genome shotgun (WGS) entry which is preliminary data.</text>
</comment>
<dbReference type="Proteomes" id="UP000321393">
    <property type="component" value="Unassembled WGS sequence"/>
</dbReference>
<dbReference type="Pfam" id="PF07727">
    <property type="entry name" value="RVT_2"/>
    <property type="match status" value="2"/>
</dbReference>
<dbReference type="SUPFAM" id="SSF56672">
    <property type="entry name" value="DNA/RNA polymerases"/>
    <property type="match status" value="1"/>
</dbReference>
<sequence length="378" mass="44532">MQEKIEALHKNETWELVTLLQGRKPIGNKWVYKIKRNNDEQVERYRARLVVRDMLRKKAPRYWYKRFDSFTMGLGYNRLDADSYAYFKRFGEKDFIVLLLYVDDMLVAGPNKDRIEELKANLARKFEMKDLEPANKILGIQIHQDRNNRKIWLSHKNYLKKVLRRFNMQDCKPISTLIPVNFKISSNMSLSSEAERMEMSQVPRMHWILRYIKGSIDVALCYEGTDFTVRGYVDFDYAGYLDKSKFTTGYVFTLANGVVNWVSKLQSVVAMSPTKAEYVAATQASKEVAWLKMILEKLEHEHKKISLFCVNQSALYLARNPAFHAKTKHIRVQYHFVHEKVEEGIIDMHKMHTKENLVDYLTKAVNADKFIWCRSLTT</sequence>
<evidence type="ECO:0000313" key="3">
    <source>
        <dbReference type="Proteomes" id="UP000321393"/>
    </source>
</evidence>
<proteinExistence type="predicted"/>
<protein>
    <submittedName>
        <fullName evidence="2">Gag-Pol</fullName>
    </submittedName>
</protein>
<dbReference type="InterPro" id="IPR013103">
    <property type="entry name" value="RVT_2"/>
</dbReference>
<accession>A0A5A7VNN0</accession>
<dbReference type="PANTHER" id="PTHR11439">
    <property type="entry name" value="GAG-POL-RELATED RETROTRANSPOSON"/>
    <property type="match status" value="1"/>
</dbReference>
<dbReference type="OrthoDB" id="1935999at2759"/>
<reference evidence="2 3" key="1">
    <citation type="submission" date="2019-08" db="EMBL/GenBank/DDBJ databases">
        <title>Draft genome sequences of two oriental melons (Cucumis melo L. var makuwa).</title>
        <authorList>
            <person name="Kwon S.-Y."/>
        </authorList>
    </citation>
    <scope>NUCLEOTIDE SEQUENCE [LARGE SCALE GENOMIC DNA]</scope>
    <source>
        <strain evidence="3">cv. SW 3</strain>
        <tissue evidence="2">Leaf</tissue>
    </source>
</reference>
<evidence type="ECO:0000313" key="2">
    <source>
        <dbReference type="EMBL" id="KAA0067221.1"/>
    </source>
</evidence>
<feature type="domain" description="Reverse transcriptase Ty1/copia-type" evidence="1">
    <location>
        <begin position="11"/>
        <end position="52"/>
    </location>
</feature>
<dbReference type="CDD" id="cd09272">
    <property type="entry name" value="RNase_HI_RT_Ty1"/>
    <property type="match status" value="1"/>
</dbReference>